<feature type="transmembrane region" description="Helical" evidence="5">
    <location>
        <begin position="418"/>
        <end position="439"/>
    </location>
</feature>
<sequence length="521" mass="56704">MAINSKNVTLLLIVIGVILSLCGGIAESKKIHIKHSNSINGYPIIANNNNNNNNMNHQNNMAIMDQVDQEAPPPPPNQSCSQCLMGYICLNNTCSNCFTDSQCQSQVSSQSVCAEGICEHKSLFHDHFTFLDIVGLCLLFIGCALSSGGGVGGGGIYIPILILVSKFSPKTAIPLSNCLVAGCAMANFIQNFPRRHPFANKHLIDYSVVLLIEPLTLGGTTFGVYLHTFLPPFVILILLVVTLTATAITTFRKGLSIYKKENETKSYSQIKNTSINSDGSETQQSNPFKDAEWGKISAIVLVLALSTVFSVLKGGDGEYSMVGIKLCSPTYWTLSFAIWPVIIVTWILTALYLYRRWKKNQLQGIKVEGDINYSPQTIILLGFLSVIAGILASLLGIGGGMIKGPVLLQMGLSPDITAATSSFMILFTSASSAIQYVLLGKLRLDYGLVYYFTAFIACFVGTQSLLYAVKKSNRKSYFIFLICLVIVISTILLCITEVIDLEKYKNQPFISVCTPNDAPAS</sequence>
<protein>
    <recommendedName>
        <fullName evidence="8">Transmembrane protein</fullName>
    </recommendedName>
</protein>
<dbReference type="OMA" id="MIVWISG"/>
<dbReference type="GO" id="GO:0016567">
    <property type="term" value="P:protein ubiquitination"/>
    <property type="evidence" value="ECO:0007669"/>
    <property type="project" value="TreeGrafter"/>
</dbReference>
<keyword evidence="7" id="KW-1185">Reference proteome</keyword>
<evidence type="ECO:0008006" key="8">
    <source>
        <dbReference type="Google" id="ProtNLM"/>
    </source>
</evidence>
<keyword evidence="2 5" id="KW-0812">Transmembrane</keyword>
<dbReference type="Pfam" id="PF01925">
    <property type="entry name" value="TauE"/>
    <property type="match status" value="2"/>
</dbReference>
<dbReference type="EMBL" id="GL883021">
    <property type="protein sequence ID" value="EGG16991.1"/>
    <property type="molecule type" value="Genomic_DNA"/>
</dbReference>
<evidence type="ECO:0000256" key="4">
    <source>
        <dbReference type="ARBA" id="ARBA00023136"/>
    </source>
</evidence>
<evidence type="ECO:0000256" key="5">
    <source>
        <dbReference type="SAM" id="Phobius"/>
    </source>
</evidence>
<organism evidence="6 7">
    <name type="scientific">Cavenderia fasciculata</name>
    <name type="common">Slime mold</name>
    <name type="synonym">Dictyostelium fasciculatum</name>
    <dbReference type="NCBI Taxonomy" id="261658"/>
    <lineage>
        <taxon>Eukaryota</taxon>
        <taxon>Amoebozoa</taxon>
        <taxon>Evosea</taxon>
        <taxon>Eumycetozoa</taxon>
        <taxon>Dictyostelia</taxon>
        <taxon>Acytosteliales</taxon>
        <taxon>Cavenderiaceae</taxon>
        <taxon>Cavenderia</taxon>
    </lineage>
</organism>
<feature type="transmembrane region" description="Helical" evidence="5">
    <location>
        <begin position="293"/>
        <end position="312"/>
    </location>
</feature>
<dbReference type="InterPro" id="IPR002781">
    <property type="entry name" value="TM_pro_TauE-like"/>
</dbReference>
<feature type="transmembrane region" description="Helical" evidence="5">
    <location>
        <begin position="204"/>
        <end position="226"/>
    </location>
</feature>
<feature type="transmembrane region" description="Helical" evidence="5">
    <location>
        <begin position="130"/>
        <end position="160"/>
    </location>
</feature>
<accession>F4Q4C9</accession>
<feature type="transmembrane region" description="Helical" evidence="5">
    <location>
        <begin position="6"/>
        <end position="26"/>
    </location>
</feature>
<feature type="transmembrane region" description="Helical" evidence="5">
    <location>
        <begin position="375"/>
        <end position="398"/>
    </location>
</feature>
<evidence type="ECO:0000313" key="7">
    <source>
        <dbReference type="Proteomes" id="UP000007797"/>
    </source>
</evidence>
<dbReference type="Proteomes" id="UP000007797">
    <property type="component" value="Unassembled WGS sequence"/>
</dbReference>
<evidence type="ECO:0000313" key="6">
    <source>
        <dbReference type="EMBL" id="EGG16991.1"/>
    </source>
</evidence>
<gene>
    <name evidence="6" type="ORF">DFA_07972</name>
</gene>
<keyword evidence="3 5" id="KW-1133">Transmembrane helix</keyword>
<evidence type="ECO:0000256" key="1">
    <source>
        <dbReference type="ARBA" id="ARBA00004141"/>
    </source>
</evidence>
<evidence type="ECO:0000256" key="3">
    <source>
        <dbReference type="ARBA" id="ARBA00022989"/>
    </source>
</evidence>
<dbReference type="PANTHER" id="PTHR14255:SF3">
    <property type="entry name" value="SULFITE EXPORTER TAUE_SAFE FAMILY PROTEIN 5-RELATED"/>
    <property type="match status" value="1"/>
</dbReference>
<dbReference type="KEGG" id="dfa:DFA_07972"/>
<dbReference type="STRING" id="1054147.F4Q4C9"/>
<proteinExistence type="predicted"/>
<evidence type="ECO:0000256" key="2">
    <source>
        <dbReference type="ARBA" id="ARBA00022692"/>
    </source>
</evidence>
<dbReference type="PANTHER" id="PTHR14255">
    <property type="entry name" value="CEREBLON"/>
    <property type="match status" value="1"/>
</dbReference>
<dbReference type="AlphaFoldDB" id="F4Q4C9"/>
<feature type="transmembrane region" description="Helical" evidence="5">
    <location>
        <begin position="448"/>
        <end position="469"/>
    </location>
</feature>
<reference evidence="7" key="1">
    <citation type="journal article" date="2011" name="Genome Res.">
        <title>Phylogeny-wide analysis of social amoeba genomes highlights ancient origins for complex intercellular communication.</title>
        <authorList>
            <person name="Heidel A.J."/>
            <person name="Lawal H.M."/>
            <person name="Felder M."/>
            <person name="Schilde C."/>
            <person name="Helps N.R."/>
            <person name="Tunggal B."/>
            <person name="Rivero F."/>
            <person name="John U."/>
            <person name="Schleicher M."/>
            <person name="Eichinger L."/>
            <person name="Platzer M."/>
            <person name="Noegel A.A."/>
            <person name="Schaap P."/>
            <person name="Gloeckner G."/>
        </authorList>
    </citation>
    <scope>NUCLEOTIDE SEQUENCE [LARGE SCALE GENOMIC DNA]</scope>
    <source>
        <strain evidence="7">SH3</strain>
    </source>
</reference>
<feature type="transmembrane region" description="Helical" evidence="5">
    <location>
        <begin position="332"/>
        <end position="354"/>
    </location>
</feature>
<dbReference type="RefSeq" id="XP_004355475.1">
    <property type="nucleotide sequence ID" value="XM_004355422.1"/>
</dbReference>
<dbReference type="OrthoDB" id="434519at2759"/>
<keyword evidence="4 5" id="KW-0472">Membrane</keyword>
<feature type="transmembrane region" description="Helical" evidence="5">
    <location>
        <begin position="475"/>
        <end position="495"/>
    </location>
</feature>
<name>F4Q4C9_CACFS</name>
<feature type="transmembrane region" description="Helical" evidence="5">
    <location>
        <begin position="232"/>
        <end position="251"/>
    </location>
</feature>
<dbReference type="GO" id="GO:0016020">
    <property type="term" value="C:membrane"/>
    <property type="evidence" value="ECO:0007669"/>
    <property type="project" value="UniProtKB-SubCell"/>
</dbReference>
<comment type="subcellular location">
    <subcellularLocation>
        <location evidence="1">Membrane</location>
        <topology evidence="1">Multi-pass membrane protein</topology>
    </subcellularLocation>
</comment>
<dbReference type="GO" id="GO:0031464">
    <property type="term" value="C:Cul4A-RING E3 ubiquitin ligase complex"/>
    <property type="evidence" value="ECO:0007669"/>
    <property type="project" value="TreeGrafter"/>
</dbReference>
<dbReference type="GeneID" id="14869799"/>